<dbReference type="FunFam" id="2.60.40.60:FF:000020">
    <property type="entry name" value="Dachsous cadherin-related 1b"/>
    <property type="match status" value="3"/>
</dbReference>
<dbReference type="SMART" id="SM00112">
    <property type="entry name" value="CA"/>
    <property type="match status" value="15"/>
</dbReference>
<evidence type="ECO:0000256" key="9">
    <source>
        <dbReference type="ARBA" id="ARBA00022889"/>
    </source>
</evidence>
<evidence type="ECO:0008006" key="25">
    <source>
        <dbReference type="Google" id="ProtNLM"/>
    </source>
</evidence>
<comment type="caution">
    <text evidence="15">Lacks conserved residue(s) required for the propagation of feature annotation.</text>
</comment>
<evidence type="ECO:0000256" key="5">
    <source>
        <dbReference type="ARBA" id="ARBA00022723"/>
    </source>
</evidence>
<dbReference type="GO" id="GO:0009887">
    <property type="term" value="P:animal organ morphogenesis"/>
    <property type="evidence" value="ECO:0007669"/>
    <property type="project" value="UniProtKB-ARBA"/>
</dbReference>
<dbReference type="PANTHER" id="PTHR24028:SF328">
    <property type="entry name" value="CADHERIN-3"/>
    <property type="match status" value="1"/>
</dbReference>
<evidence type="ECO:0000256" key="6">
    <source>
        <dbReference type="ARBA" id="ARBA00022729"/>
    </source>
</evidence>
<feature type="domain" description="Cadherin" evidence="22">
    <location>
        <begin position="1452"/>
        <end position="1567"/>
    </location>
</feature>
<dbReference type="GO" id="GO:0005886">
    <property type="term" value="C:plasma membrane"/>
    <property type="evidence" value="ECO:0007669"/>
    <property type="project" value="UniProtKB-SubCell"/>
</dbReference>
<dbReference type="PROSITE" id="PS50025">
    <property type="entry name" value="LAM_G_DOMAIN"/>
    <property type="match status" value="2"/>
</dbReference>
<keyword evidence="13" id="KW-0325">Glycoprotein</keyword>
<evidence type="ECO:0000256" key="3">
    <source>
        <dbReference type="ARBA" id="ARBA00022536"/>
    </source>
</evidence>
<dbReference type="Gene3D" id="2.60.120.200">
    <property type="match status" value="2"/>
</dbReference>
<dbReference type="Pfam" id="PF01049">
    <property type="entry name" value="CADH_Y-type_LIR"/>
    <property type="match status" value="1"/>
</dbReference>
<dbReference type="InterPro" id="IPR000233">
    <property type="entry name" value="Cadherin_Y-type_LIR"/>
</dbReference>
<evidence type="ECO:0000256" key="17">
    <source>
        <dbReference type="RuleBase" id="RU004357"/>
    </source>
</evidence>
<dbReference type="PROSITE" id="PS00232">
    <property type="entry name" value="CADHERIN_1"/>
    <property type="match status" value="8"/>
</dbReference>
<feature type="domain" description="Cadherin" evidence="22">
    <location>
        <begin position="785"/>
        <end position="893"/>
    </location>
</feature>
<feature type="domain" description="Laminin G" evidence="20">
    <location>
        <begin position="2283"/>
        <end position="2487"/>
    </location>
</feature>
<proteinExistence type="predicted"/>
<feature type="domain" description="Cadherin" evidence="22">
    <location>
        <begin position="348"/>
        <end position="452"/>
    </location>
</feature>
<comment type="subcellular location">
    <subcellularLocation>
        <location evidence="1 16">Cell membrane</location>
        <topology evidence="1 16">Single-pass type I membrane protein</topology>
    </subcellularLocation>
</comment>
<dbReference type="CDD" id="cd00054">
    <property type="entry name" value="EGF_CA"/>
    <property type="match status" value="2"/>
</dbReference>
<feature type="domain" description="Cadherin" evidence="22">
    <location>
        <begin position="1779"/>
        <end position="1876"/>
    </location>
</feature>
<evidence type="ECO:0000256" key="18">
    <source>
        <dbReference type="SAM" id="Phobius"/>
    </source>
</evidence>
<feature type="domain" description="EGF-like" evidence="21">
    <location>
        <begin position="2246"/>
        <end position="2282"/>
    </location>
</feature>
<evidence type="ECO:0000256" key="7">
    <source>
        <dbReference type="ARBA" id="ARBA00022737"/>
    </source>
</evidence>
<dbReference type="InterPro" id="IPR000742">
    <property type="entry name" value="EGF"/>
</dbReference>
<feature type="disulfide bond" evidence="15">
    <location>
        <begin position="2272"/>
        <end position="2281"/>
    </location>
</feature>
<keyword evidence="6 19" id="KW-0732">Signal</keyword>
<evidence type="ECO:0000313" key="24">
    <source>
        <dbReference type="Proteomes" id="UP000030764"/>
    </source>
</evidence>
<keyword evidence="11 18" id="KW-0472">Membrane</keyword>
<dbReference type="PROSITE" id="PS00022">
    <property type="entry name" value="EGF_1"/>
    <property type="match status" value="2"/>
</dbReference>
<evidence type="ECO:0000259" key="20">
    <source>
        <dbReference type="PROSITE" id="PS50025"/>
    </source>
</evidence>
<evidence type="ECO:0000259" key="22">
    <source>
        <dbReference type="PROSITE" id="PS50268"/>
    </source>
</evidence>
<keyword evidence="7" id="KW-0677">Repeat</keyword>
<evidence type="ECO:0000256" key="11">
    <source>
        <dbReference type="ARBA" id="ARBA00023136"/>
    </source>
</evidence>
<reference evidence="23 24" key="1">
    <citation type="journal article" date="2014" name="Nat. Genet.">
        <title>Genome and transcriptome of the porcine whipworm Trichuris suis.</title>
        <authorList>
            <person name="Jex A.R."/>
            <person name="Nejsum P."/>
            <person name="Schwarz E.M."/>
            <person name="Hu L."/>
            <person name="Young N.D."/>
            <person name="Hall R.S."/>
            <person name="Korhonen P.K."/>
            <person name="Liao S."/>
            <person name="Thamsborg S."/>
            <person name="Xia J."/>
            <person name="Xu P."/>
            <person name="Wang S."/>
            <person name="Scheerlinck J.P."/>
            <person name="Hofmann A."/>
            <person name="Sternberg P.W."/>
            <person name="Wang J."/>
            <person name="Gasser R.B."/>
        </authorList>
    </citation>
    <scope>NUCLEOTIDE SEQUENCE [LARGE SCALE GENOMIC DNA]</scope>
    <source>
        <strain evidence="23">DCEP-RM93M</strain>
    </source>
</reference>
<dbReference type="Gene3D" id="2.60.40.60">
    <property type="entry name" value="Cadherins"/>
    <property type="match status" value="16"/>
</dbReference>
<evidence type="ECO:0000313" key="23">
    <source>
        <dbReference type="EMBL" id="KFD58707.1"/>
    </source>
</evidence>
<dbReference type="Pfam" id="PF00028">
    <property type="entry name" value="Cadherin"/>
    <property type="match status" value="11"/>
</dbReference>
<keyword evidence="4 16" id="KW-0812">Transmembrane</keyword>
<dbReference type="InterPro" id="IPR013320">
    <property type="entry name" value="ConA-like_dom_sf"/>
</dbReference>
<dbReference type="PROSITE" id="PS50026">
    <property type="entry name" value="EGF_3"/>
    <property type="match status" value="2"/>
</dbReference>
<evidence type="ECO:0000256" key="2">
    <source>
        <dbReference type="ARBA" id="ARBA00022475"/>
    </source>
</evidence>
<evidence type="ECO:0000256" key="13">
    <source>
        <dbReference type="ARBA" id="ARBA00023180"/>
    </source>
</evidence>
<feature type="domain" description="EGF-like" evidence="21">
    <location>
        <begin position="2495"/>
        <end position="2532"/>
    </location>
</feature>
<evidence type="ECO:0000259" key="21">
    <source>
        <dbReference type="PROSITE" id="PS50026"/>
    </source>
</evidence>
<dbReference type="InterPro" id="IPR056370">
    <property type="entry name" value="Shg-like_Ig-like"/>
</dbReference>
<feature type="domain" description="Cadherin" evidence="22">
    <location>
        <begin position="1122"/>
        <end position="1238"/>
    </location>
</feature>
<feature type="domain" description="Cadherin" evidence="22">
    <location>
        <begin position="565"/>
        <end position="668"/>
    </location>
</feature>
<feature type="domain" description="Cadherin" evidence="22">
    <location>
        <begin position="1239"/>
        <end position="1341"/>
    </location>
</feature>
<keyword evidence="24" id="KW-1185">Reference proteome</keyword>
<evidence type="ECO:0000256" key="8">
    <source>
        <dbReference type="ARBA" id="ARBA00022837"/>
    </source>
</evidence>
<evidence type="ECO:0000256" key="16">
    <source>
        <dbReference type="RuleBase" id="RU003318"/>
    </source>
</evidence>
<dbReference type="SUPFAM" id="SSF49313">
    <property type="entry name" value="Cadherin-like"/>
    <property type="match status" value="16"/>
</dbReference>
<evidence type="ECO:0000256" key="10">
    <source>
        <dbReference type="ARBA" id="ARBA00022989"/>
    </source>
</evidence>
<comment type="function">
    <text evidence="17">Cadherins are calcium-dependent cell adhesion proteins.</text>
</comment>
<dbReference type="CDD" id="cd11304">
    <property type="entry name" value="Cadherin_repeat"/>
    <property type="match status" value="15"/>
</dbReference>
<dbReference type="Pfam" id="PF02210">
    <property type="entry name" value="Laminin_G_2"/>
    <property type="match status" value="2"/>
</dbReference>
<keyword evidence="2" id="KW-1003">Cell membrane</keyword>
<keyword evidence="10 18" id="KW-1133">Transmembrane helix</keyword>
<dbReference type="FunFam" id="2.60.40.60:FF:000058">
    <property type="entry name" value="FAT atypical cadherin 3"/>
    <property type="match status" value="1"/>
</dbReference>
<dbReference type="SMART" id="SM00181">
    <property type="entry name" value="EGF"/>
    <property type="match status" value="3"/>
</dbReference>
<feature type="signal peptide" evidence="19">
    <location>
        <begin position="1"/>
        <end position="24"/>
    </location>
</feature>
<keyword evidence="5" id="KW-0479">Metal-binding</keyword>
<dbReference type="InterPro" id="IPR015919">
    <property type="entry name" value="Cadherin-like_sf"/>
</dbReference>
<dbReference type="Pfam" id="PF24811">
    <property type="entry name" value="Ig_Shg"/>
    <property type="match status" value="1"/>
</dbReference>
<evidence type="ECO:0000256" key="1">
    <source>
        <dbReference type="ARBA" id="ARBA00004251"/>
    </source>
</evidence>
<dbReference type="EMBL" id="KL363183">
    <property type="protein sequence ID" value="KFD58707.1"/>
    <property type="molecule type" value="Genomic_DNA"/>
</dbReference>
<evidence type="ECO:0000256" key="14">
    <source>
        <dbReference type="PROSITE-ProRule" id="PRU00043"/>
    </source>
</evidence>
<dbReference type="InterPro" id="IPR050174">
    <property type="entry name" value="Protocadherin/Cadherin-CA"/>
</dbReference>
<feature type="transmembrane region" description="Helical" evidence="18">
    <location>
        <begin position="2767"/>
        <end position="2795"/>
    </location>
</feature>
<sequence length="2934" mass="328696">MPTIRSGRQMILLLWLILYHAVEAFERVVIPADSKAGLALFKARGATIARVLPLRYFKYFLPHGNQLILGSEPLDPLVQLSPIALDLILHWRLDSGTALDRVERLIVEIVPSSKLRRKTRDAFEPCGNVFSQKRFPLKVAADTILGTTVRRIEAVCNRRQAFTYSLEPVGNNSHPPFDVDPLTGDLFTTRRLSESAYQFYIVAKPMGIRKRSKALVDVRIIQDSQRHRGLKKKNKMMMMMASRRKRELRRELNFRLPENIAVGRLLLGAGQFIPLQRDQVVKGAPAMKDHFIVHRNGSIEVAKALNFEVESVHRFTVIVENIRTSELSAQQVVVFVDDVYEKPRFVNKPVPYLGVVPLEVPVGFTVFNLEARCEGGDGSPSVEYHFISSEPANTFTVDRFTGRIKTALSRYISGRSYRVYVQAFDSRPGLISNGYSEIAVVDIMGGSRAPQFYQDSYQVSVYEDAPVSASIAQIKAVSFRNDPEVQIAYSLWEDSQSSVDRRTPNDFSIDERTGVLHLMKQLDYDDPVQPRSYKFKAVATEGEKSTSVPVDIEVLDVNDNDPVFTQPLYSASIKEDHPIGQPILQVLARDKDSDLNGRISYSLSDKNFAINDNGVISPRVRLDADQNLQGFYIYKFIVTATDHGTPPRTATSQVHVRTENVNDEAPVFLPTSMYTEYVAEDAQGNTPIATIQALDPDRDQVNYFFLSSPGSRPTHVLGHFEIDKDTGQIKLRDGIGPADLQQQDFYMLTVLATDNGPGEQHVSTATVRIGVKDVNNNKPVFNDCERYSSEAKVPEGKHENYVILTVEATDDDSGQNGDIIYSLYYPQGETRKPFIIDAVTGELRASPYVEFDREERPFEDVIVKATDKGSRPLIGFCQFTVTVLDENDNAPEFDRGTYEGSISRSTPIGRSVLTVFADDRDAPNNARISYQLQADPSEPDHADDVTYFSVKPDGGEIMLLRSLPVEKNRMMFLAIARDSGDPPRSTQVRVTIDIAEAAQHYPVWQVTPSCPNEVVVDEDVQINYVFFECHALSGADPSNPIYYSMRNGAKPDTNSNQDFREFQEKRNERDWVVVRNLKGLDYEKTKSYDLTISATDLRNGLSRDKVVRVRLRDKNDNVPKFTLDKFTGSVEEEQDISTMRNRPLVTVVAKDNDERPEFKDITYKILPGPASHLFRIDSKSGAVYATQSFDREKNDSFVLDVQAEDNAPSDLPGARGPNRDITKVQILIQDINDNAPYFNESVYRGRVRENAEVGQNVMTVKAHDLDKDSELRYSLDSRGNDGSAFSVGATSGTIFINEPLDYERKKLYDLVLYVTDGNREHLAQARIQIAVEDVNDNAPQFDQPLYKALIQEEDKNVPKKLLHVTAYDKDDDIASKRIVYRLAGQGANEEFTINEITGDLFVAKPLDRDPPNGAEVWNFVVQAIDDGGKGLIGYADVQVLLTDINDNAPFFKGSPFVGYVTENVVPKDENGIYVMTLSATDNDDPKTLNAKLTYSILRNKYLNGRPVFRIDSQTGKLFAMMELDRENSAQKEFEIEVKATDQGSHPLSGTGVAIIKVVDVNDNAPYFVPSSYEGTVKETAPVNSPVLSVSAMDLDDEAVDNVLQYSLENGDQLGPTYFYISSDGDSSGSTVGILRVKQRLDYEDPLQRNGFNLTVRVSDGRFTSKADVYLRLLDENDNAPEFVDPPHMVSIREDAPVGRLVVWFRVRDKDAGDDQFECPPHFPLSSRSLLHYVIVMLAMMMMITTVAASSIDDDHIRILPKLSRRLFQNRPSVIPLKNISEDVAVGTTVASFETYIKDPGDLEGTNYTFRIQHESDQKRQFTIGNKDGNLKVARPLDREDIPQYRLRIEVVDSAMNVGDQTLVVNLIDVNDNAPELKYNKPVIVMENEPPARLLATVTAIDRDLPENGPPFYMEQASNSTYKDMFYMKFIQELDHGHGGLEVKATVKFDREDGQGKILYVPIYVRDNGTPPMHAIRFLEVVVGDKNDNPMTDGEAVIQVYRPQKLNSDVEIGRVYVQDLDDWDAKDKRFTLRGHSDNFRVSTHGTIHMDRNTPAGEYEIQADVHDTVRNEDAKGRVKIIVEEINQEALDNTASLRIQGVTAEDFVRPVDGVSSLDKFRRTLADALAIPEAYVQVYSIIDAGGHPPKLDLYLAIHGSGYKSPALLHGLLELNRYELESAMSDLGQKKQEILIVDVNLDPCALETCSHACSSFVNVGDSLIVVNGNRSVVAGLNASLGYKCECPVVPLSPSCADNSCFNNGVCHSTGSTFFCECRGQHTGERCAGHVRSFDGSGWTWFEPIKSCQRWNVSLEVLTQSNDGVILYNGPIVDLRPDVREMFVPDFLYVALKRGRLIVNAHFGGQPVSISSSSKSWIINDGHWHTIELFVDGRVLTVIVDKCTAENYVPMDDSTNDLNMCEVAKAASLDNDQLNTKFPLQIGGIAQAAGGYSYRRDLNTTNGLNGCVRNLFINGMIVDFSNPLKVQNSELGCRQVDHKCDSNSVEGGLSKCAHGECVADFHGFKCVCEPGWRGNECNVQSKWVTFGPSSFIRFLLSVGSLPGYYSKVNVLFYPETAKGTLFSASRMEKNHSMHLMLEDSVLNYLLSFAPEVTVKTRWPRLTLARNQSYHVDVERTKNIVRLVLDRQFRYVTTLEIRKHYKMEYDLGSFRVGSPSRGRFASGFMGCIQEVAFNEYWLPLVKEQETEYAKIDDHWDVKPGCDALLTCDSLPGYCSSPLVCVNFWKGPFCTCPPDTSHYYQDGQLRCSRPLAAKYVGITSGAVAAILITLLALIVLVLILVVYSRRRRPVPLVGPDDDIRENIINYAEEGGGEEDQDTYNIAALRKPILPIEDDPIMRMPNGDAPRRPREGQLGDFIKDRLRDADRDPLVPPFDELRVYCNEEDAQSVGSLSSLSSTGSDIDWDEVRNWSESMKKLADTFAD</sequence>
<dbReference type="PROSITE" id="PS50268">
    <property type="entry name" value="CADHERIN_2"/>
    <property type="match status" value="14"/>
</dbReference>
<dbReference type="GO" id="GO:0005509">
    <property type="term" value="F:calcium ion binding"/>
    <property type="evidence" value="ECO:0007669"/>
    <property type="project" value="UniProtKB-UniRule"/>
</dbReference>
<dbReference type="PROSITE" id="PS01186">
    <property type="entry name" value="EGF_2"/>
    <property type="match status" value="1"/>
</dbReference>
<protein>
    <recommendedName>
        <fullName evidence="25">Cadherin domain protein</fullName>
    </recommendedName>
</protein>
<accession>A0A085MNB1</accession>
<dbReference type="InterPro" id="IPR001791">
    <property type="entry name" value="Laminin_G"/>
</dbReference>
<feature type="domain" description="Cadherin" evidence="22">
    <location>
        <begin position="1876"/>
        <end position="1991"/>
    </location>
</feature>
<keyword evidence="3 15" id="KW-0245">EGF-like domain</keyword>
<dbReference type="PANTHER" id="PTHR24028">
    <property type="entry name" value="CADHERIN-87A"/>
    <property type="match status" value="1"/>
</dbReference>
<feature type="domain" description="Cadherin" evidence="22">
    <location>
        <begin position="453"/>
        <end position="564"/>
    </location>
</feature>
<name>A0A085MNB1_9BILA</name>
<dbReference type="FunFam" id="2.60.40.60:FF:000123">
    <property type="entry name" value="Protocadherin beta 4"/>
    <property type="match status" value="1"/>
</dbReference>
<feature type="domain" description="Cadherin" evidence="22">
    <location>
        <begin position="1342"/>
        <end position="1451"/>
    </location>
</feature>
<feature type="domain" description="Cadherin" evidence="22">
    <location>
        <begin position="1008"/>
        <end position="1121"/>
    </location>
</feature>
<evidence type="ECO:0000256" key="15">
    <source>
        <dbReference type="PROSITE-ProRule" id="PRU00076"/>
    </source>
</evidence>
<dbReference type="CDD" id="cd00110">
    <property type="entry name" value="LamG"/>
    <property type="match status" value="2"/>
</dbReference>
<dbReference type="GO" id="GO:0007156">
    <property type="term" value="P:homophilic cell adhesion via plasma membrane adhesion molecules"/>
    <property type="evidence" value="ECO:0007669"/>
    <property type="project" value="InterPro"/>
</dbReference>
<dbReference type="Pfam" id="PF24613">
    <property type="entry name" value="EGF_Hmr-1"/>
    <property type="match status" value="1"/>
</dbReference>
<dbReference type="InterPro" id="IPR020894">
    <property type="entry name" value="Cadherin_CS"/>
</dbReference>
<dbReference type="SMART" id="SM00282">
    <property type="entry name" value="LamG"/>
    <property type="match status" value="2"/>
</dbReference>
<dbReference type="InterPro" id="IPR027397">
    <property type="entry name" value="Catenin-bd_sf"/>
</dbReference>
<feature type="domain" description="Cadherin" evidence="22">
    <location>
        <begin position="894"/>
        <end position="1004"/>
    </location>
</feature>
<evidence type="ECO:0000256" key="12">
    <source>
        <dbReference type="ARBA" id="ARBA00023157"/>
    </source>
</evidence>
<dbReference type="SUPFAM" id="SSF49899">
    <property type="entry name" value="Concanavalin A-like lectins/glucanases"/>
    <property type="match status" value="2"/>
</dbReference>
<feature type="chain" id="PRO_5001795374" description="Cadherin domain protein" evidence="19">
    <location>
        <begin position="25"/>
        <end position="2934"/>
    </location>
</feature>
<keyword evidence="8 14" id="KW-0106">Calcium</keyword>
<feature type="domain" description="Laminin G" evidence="20">
    <location>
        <begin position="2535"/>
        <end position="2714"/>
    </location>
</feature>
<dbReference type="InterPro" id="IPR056448">
    <property type="entry name" value="EGF_Hmr-1"/>
</dbReference>
<dbReference type="PRINTS" id="PR00205">
    <property type="entry name" value="CADHERIN"/>
</dbReference>
<keyword evidence="9 16" id="KW-0130">Cell adhesion</keyword>
<keyword evidence="12 15" id="KW-1015">Disulfide bond</keyword>
<gene>
    <name evidence="23" type="ORF">M513_00400</name>
</gene>
<dbReference type="Proteomes" id="UP000030764">
    <property type="component" value="Unassembled WGS sequence"/>
</dbReference>
<evidence type="ECO:0000256" key="4">
    <source>
        <dbReference type="ARBA" id="ARBA00022692"/>
    </source>
</evidence>
<organism evidence="23 24">
    <name type="scientific">Trichuris suis</name>
    <name type="common">pig whipworm</name>
    <dbReference type="NCBI Taxonomy" id="68888"/>
    <lineage>
        <taxon>Eukaryota</taxon>
        <taxon>Metazoa</taxon>
        <taxon>Ecdysozoa</taxon>
        <taxon>Nematoda</taxon>
        <taxon>Enoplea</taxon>
        <taxon>Dorylaimia</taxon>
        <taxon>Trichinellida</taxon>
        <taxon>Trichuridae</taxon>
        <taxon>Trichuris</taxon>
    </lineage>
</organism>
<evidence type="ECO:0000256" key="19">
    <source>
        <dbReference type="SAM" id="SignalP"/>
    </source>
</evidence>
<feature type="domain" description="Cadherin" evidence="22">
    <location>
        <begin position="670"/>
        <end position="781"/>
    </location>
</feature>
<feature type="disulfide bond" evidence="15">
    <location>
        <begin position="2522"/>
        <end position="2531"/>
    </location>
</feature>
<dbReference type="InterPro" id="IPR002126">
    <property type="entry name" value="Cadherin-like_dom"/>
</dbReference>
<feature type="domain" description="Cadherin" evidence="22">
    <location>
        <begin position="1568"/>
        <end position="1682"/>
    </location>
</feature>
<dbReference type="Gene3D" id="4.10.900.10">
    <property type="entry name" value="TCF3-CBD (Catenin binding domain)"/>
    <property type="match status" value="1"/>
</dbReference>